<proteinExistence type="predicted"/>
<dbReference type="PANTHER" id="PTHR45726">
    <property type="entry name" value="LEUKOTRIENE A-4 HYDROLASE"/>
    <property type="match status" value="1"/>
</dbReference>
<dbReference type="AlphaFoldDB" id="A0A3B0CKI7"/>
<keyword evidence="5" id="KW-1185">Reference proteome</keyword>
<comment type="caution">
    <text evidence="4">The sequence shown here is derived from an EMBL/GenBank/DDBJ whole genome shotgun (WGS) entry which is preliminary data.</text>
</comment>
<protein>
    <submittedName>
        <fullName evidence="4">M1 family peptidase</fullName>
    </submittedName>
</protein>
<reference evidence="4 5" key="1">
    <citation type="journal article" date="2007" name="Int. J. Syst. Evol. Microbiol.">
        <title>Paenibacillus ginsengarvi sp. nov., isolated from soil from ginseng cultivation.</title>
        <authorList>
            <person name="Yoon M.H."/>
            <person name="Ten L.N."/>
            <person name="Im W.T."/>
        </authorList>
    </citation>
    <scope>NUCLEOTIDE SEQUENCE [LARGE SCALE GENOMIC DNA]</scope>
    <source>
        <strain evidence="4 5">KCTC 13059</strain>
    </source>
</reference>
<name>A0A3B0CKI7_9BACL</name>
<sequence length="658" mass="74221">MVNRLFNRSMLGLLLLAMMAAVFTFVQFAERPGSNAALSALNEPAPGALEPPAPTVEAPKSLSKHIVEYHISVQLDAQQKTLTGAEAVTWKNPGAQPVNELYFHLYPNAFQSKKTTFMRESGGKLRQDEMTEGSFGGMSIESVASENGTDLTHTMQYVQPDDGNKSDQTLMKIRLPQPVAPGGETTVKFRFTVQLPKVFARMGYSGDFVMAGQWFPKVTVYEPTGTRGRAEEGWNLHQYHGNSEFYADFGMYNVRIQVPTQYTVAATGFPIKPATDDGTKKTYQFYADDVHDFAWAASPNFLYYEEPFSAPNVPGVKIKLYLDPAHKDLKDRYLYAAKRSLTKYSEWFGPYPYSTLSIVIPPVGGNGAGGMEYPTLVTGWEASDKTDTFELERVIVHEIGHQYWYGMVANNEFEEAWLDEGFTSYAEDLIMASEFGVKTNYPIEAVYITGPEPLKLSSWQYGGHESYADNVYIRGKLVLAGIEAKIGQKQMLRVMKTYFDRWKFKHPTTSDFQAVLESVTKTSWADYFDQFVYGGSMTDYAVEQIKTRKIRQDDKTVYENAVLIKKYGGHHTEVPVRFHFADGTDIDKTWDGVDPQVLFTITSEAPIEWAAIDPQQTMLLETKRINNFMQVSVDSKWKVRWNIGIVKLIETLLGGVAW</sequence>
<dbReference type="Gene3D" id="1.10.390.10">
    <property type="entry name" value="Neutral Protease Domain 2"/>
    <property type="match status" value="1"/>
</dbReference>
<dbReference type="GO" id="GO:0008237">
    <property type="term" value="F:metallopeptidase activity"/>
    <property type="evidence" value="ECO:0007669"/>
    <property type="project" value="InterPro"/>
</dbReference>
<accession>A0A3B0CKI7</accession>
<feature type="binding site" evidence="2">
    <location>
        <position position="401"/>
    </location>
    <ligand>
        <name>Zn(2+)</name>
        <dbReference type="ChEBI" id="CHEBI:29105"/>
        <note>catalytic</note>
    </ligand>
</feature>
<dbReference type="InterPro" id="IPR034015">
    <property type="entry name" value="M1_LTA4H"/>
</dbReference>
<comment type="cofactor">
    <cofactor evidence="2">
        <name>Zn(2+)</name>
        <dbReference type="ChEBI" id="CHEBI:29105"/>
    </cofactor>
    <text evidence="2">Binds 1 zinc ion per subunit.</text>
</comment>
<dbReference type="CDD" id="cd09604">
    <property type="entry name" value="M1_APN_like"/>
    <property type="match status" value="1"/>
</dbReference>
<feature type="active site" description="Proton acceptor" evidence="1">
    <location>
        <position position="398"/>
    </location>
</feature>
<feature type="active site" description="Proton donor" evidence="1">
    <location>
        <position position="472"/>
    </location>
</feature>
<feature type="binding site" evidence="2">
    <location>
        <position position="397"/>
    </location>
    <ligand>
        <name>Zn(2+)</name>
        <dbReference type="ChEBI" id="CHEBI:29105"/>
        <note>catalytic</note>
    </ligand>
</feature>
<dbReference type="RefSeq" id="WP_120746101.1">
    <property type="nucleotide sequence ID" value="NZ_RBAH01000003.1"/>
</dbReference>
<evidence type="ECO:0000313" key="4">
    <source>
        <dbReference type="EMBL" id="RKN85732.1"/>
    </source>
</evidence>
<feature type="binding site" evidence="2">
    <location>
        <position position="420"/>
    </location>
    <ligand>
        <name>Zn(2+)</name>
        <dbReference type="ChEBI" id="CHEBI:29105"/>
        <note>catalytic</note>
    </ligand>
</feature>
<gene>
    <name evidence="4" type="ORF">D7M11_05145</name>
</gene>
<dbReference type="OrthoDB" id="9814383at2"/>
<keyword evidence="2" id="KW-0862">Zinc</keyword>
<feature type="domain" description="Peptidase M1 membrane alanine aminopeptidase" evidence="3">
    <location>
        <begin position="337"/>
        <end position="527"/>
    </location>
</feature>
<keyword evidence="2" id="KW-0479">Metal-binding</keyword>
<dbReference type="GO" id="GO:0008270">
    <property type="term" value="F:zinc ion binding"/>
    <property type="evidence" value="ECO:0007669"/>
    <property type="project" value="InterPro"/>
</dbReference>
<dbReference type="SUPFAM" id="SSF55486">
    <property type="entry name" value="Metalloproteases ('zincins'), catalytic domain"/>
    <property type="match status" value="1"/>
</dbReference>
<dbReference type="PANTHER" id="PTHR45726:SF3">
    <property type="entry name" value="LEUKOTRIENE A-4 HYDROLASE"/>
    <property type="match status" value="1"/>
</dbReference>
<dbReference type="Pfam" id="PF01433">
    <property type="entry name" value="Peptidase_M1"/>
    <property type="match status" value="1"/>
</dbReference>
<dbReference type="Proteomes" id="UP000282311">
    <property type="component" value="Unassembled WGS sequence"/>
</dbReference>
<evidence type="ECO:0000259" key="3">
    <source>
        <dbReference type="Pfam" id="PF01433"/>
    </source>
</evidence>
<evidence type="ECO:0000256" key="1">
    <source>
        <dbReference type="PIRSR" id="PIRSR634015-1"/>
    </source>
</evidence>
<dbReference type="InterPro" id="IPR014782">
    <property type="entry name" value="Peptidase_M1_dom"/>
</dbReference>
<dbReference type="InterPro" id="IPR027268">
    <property type="entry name" value="Peptidase_M4/M1_CTD_sf"/>
</dbReference>
<evidence type="ECO:0000313" key="5">
    <source>
        <dbReference type="Proteomes" id="UP000282311"/>
    </source>
</evidence>
<organism evidence="4 5">
    <name type="scientific">Paenibacillus ginsengarvi</name>
    <dbReference type="NCBI Taxonomy" id="400777"/>
    <lineage>
        <taxon>Bacteria</taxon>
        <taxon>Bacillati</taxon>
        <taxon>Bacillota</taxon>
        <taxon>Bacilli</taxon>
        <taxon>Bacillales</taxon>
        <taxon>Paenibacillaceae</taxon>
        <taxon>Paenibacillus</taxon>
    </lineage>
</organism>
<evidence type="ECO:0000256" key="2">
    <source>
        <dbReference type="PIRSR" id="PIRSR634015-3"/>
    </source>
</evidence>
<dbReference type="EMBL" id="RBAH01000003">
    <property type="protein sequence ID" value="RKN85732.1"/>
    <property type="molecule type" value="Genomic_DNA"/>
</dbReference>